<accession>A0A6G9CXE6</accession>
<dbReference type="RefSeq" id="WP_003945326.1">
    <property type="nucleotide sequence ID" value="NZ_AP018733.1"/>
</dbReference>
<protein>
    <submittedName>
        <fullName evidence="1">Uncharacterized protein</fullName>
    </submittedName>
</protein>
<gene>
    <name evidence="1" type="ORF">G9444_4037</name>
</gene>
<name>A0A6G9CXE6_RHOER</name>
<dbReference type="EMBL" id="CP050124">
    <property type="protein sequence ID" value="QIP41281.1"/>
    <property type="molecule type" value="Genomic_DNA"/>
</dbReference>
<evidence type="ECO:0000313" key="1">
    <source>
        <dbReference type="EMBL" id="QIP41281.1"/>
    </source>
</evidence>
<dbReference type="AlphaFoldDB" id="A0A6G9CXE6"/>
<dbReference type="Proteomes" id="UP000502345">
    <property type="component" value="Chromosome"/>
</dbReference>
<organism evidence="1 2">
    <name type="scientific">Rhodococcus erythropolis</name>
    <name type="common">Arthrobacter picolinophilus</name>
    <dbReference type="NCBI Taxonomy" id="1833"/>
    <lineage>
        <taxon>Bacteria</taxon>
        <taxon>Bacillati</taxon>
        <taxon>Actinomycetota</taxon>
        <taxon>Actinomycetes</taxon>
        <taxon>Mycobacteriales</taxon>
        <taxon>Nocardiaceae</taxon>
        <taxon>Rhodococcus</taxon>
        <taxon>Rhodococcus erythropolis group</taxon>
    </lineage>
</organism>
<dbReference type="GeneID" id="64141634"/>
<reference evidence="1 2" key="1">
    <citation type="submission" date="2020-03" db="EMBL/GenBank/DDBJ databases">
        <title>Screen low temperature-resistant strains for efficient degradation of petroleum hydrocarbons under the low temperature.</title>
        <authorList>
            <person name="Wang Y."/>
            <person name="Chen J."/>
        </authorList>
    </citation>
    <scope>NUCLEOTIDE SEQUENCE [LARGE SCALE GENOMIC DNA]</scope>
    <source>
        <strain evidence="1 2">KB1</strain>
    </source>
</reference>
<evidence type="ECO:0000313" key="2">
    <source>
        <dbReference type="Proteomes" id="UP000502345"/>
    </source>
</evidence>
<sequence length="47" mass="4652">MIAAPTTGALAVVLNTVLQMFNAGSSFLYTDNSPIGGGGETPTTPAP</sequence>
<proteinExistence type="predicted"/>